<dbReference type="PROSITE" id="PS00108">
    <property type="entry name" value="PROTEIN_KINASE_ST"/>
    <property type="match status" value="1"/>
</dbReference>
<keyword evidence="13" id="KW-0464">Manganese</keyword>
<evidence type="ECO:0000256" key="12">
    <source>
        <dbReference type="ARBA" id="ARBA00023170"/>
    </source>
</evidence>
<sequence length="529" mass="59674">MNVFFEVKLILFLLQIVSLPISYVRSENPAVLPVLECEKYDHTCDPAKENCQTVDRCVPHGPEGKVSCYASWRNGTDGFKNMKKGCWLNSENCLNDTECIENTPNREIYFCCCQKPMCNGRLTLRPVISPPTTTSSSTTKVRESGDGQLMRTLMYSIVPILGTALLIVVIFGMWRWHQRRTTIYHEQLPTADPALLNTPCDEALRPLQLLELRARGRFGAVWKAQLISDFVAVKIFPLQDKLSWVSEHDIYVLPQMKHENILNFIAVEKRGESLNTELWLITEFHELGSLCDYLKCHTITWSELCKIAESMAKGLAYLHDEIPATKDKLAKPAVAHRDFKSKNVLLKSDLTACVGDFGLALKFEPGISPGETHGLVGTRRYMAPEILEGAICFNRDAFLRIDMYACGLVLWELVARCSARDGPVEEYILPFEEEIGAHPTLEEMQDMVVTRKIRPSIKDNWLTHPGLAALVSTIEECWDQDAEARLSAGCVQERISQLSRNVNVSTSINQMPDVVIPLDMDLPPKDISI</sequence>
<evidence type="ECO:0000256" key="3">
    <source>
        <dbReference type="ARBA" id="ARBA00022527"/>
    </source>
</evidence>
<feature type="domain" description="Protein kinase" evidence="15">
    <location>
        <begin position="207"/>
        <end position="498"/>
    </location>
</feature>
<gene>
    <name evidence="16" type="ORF">SNE40_009000</name>
</gene>
<keyword evidence="12 13" id="KW-0675">Receptor</keyword>
<keyword evidence="13" id="KW-0479">Metal-binding</keyword>
<organism evidence="16 17">
    <name type="scientific">Patella caerulea</name>
    <name type="common">Rayed Mediterranean limpet</name>
    <dbReference type="NCBI Taxonomy" id="87958"/>
    <lineage>
        <taxon>Eukaryota</taxon>
        <taxon>Metazoa</taxon>
        <taxon>Spiralia</taxon>
        <taxon>Lophotrochozoa</taxon>
        <taxon>Mollusca</taxon>
        <taxon>Gastropoda</taxon>
        <taxon>Patellogastropoda</taxon>
        <taxon>Patelloidea</taxon>
        <taxon>Patellidae</taxon>
        <taxon>Patella</taxon>
    </lineage>
</organism>
<keyword evidence="5 13" id="KW-0812">Transmembrane</keyword>
<protein>
    <recommendedName>
        <fullName evidence="13">Serine/threonine-protein kinase receptor</fullName>
        <ecNumber evidence="13">2.7.11.30</ecNumber>
    </recommendedName>
</protein>
<comment type="caution">
    <text evidence="16">The sequence shown here is derived from an EMBL/GenBank/DDBJ whole genome shotgun (WGS) entry which is preliminary data.</text>
</comment>
<dbReference type="Gene3D" id="2.10.60.10">
    <property type="entry name" value="CD59"/>
    <property type="match status" value="1"/>
</dbReference>
<proteinExistence type="inferred from homology"/>
<dbReference type="InterPro" id="IPR045860">
    <property type="entry name" value="Snake_toxin-like_sf"/>
</dbReference>
<dbReference type="CDD" id="cd23615">
    <property type="entry name" value="TFP_LU_ECD_ACVR2"/>
    <property type="match status" value="1"/>
</dbReference>
<accession>A0AAN8PPI5</accession>
<evidence type="ECO:0000256" key="9">
    <source>
        <dbReference type="ARBA" id="ARBA00022840"/>
    </source>
</evidence>
<evidence type="ECO:0000256" key="13">
    <source>
        <dbReference type="RuleBase" id="RU361271"/>
    </source>
</evidence>
<dbReference type="AlphaFoldDB" id="A0AAN8PPI5"/>
<evidence type="ECO:0000256" key="4">
    <source>
        <dbReference type="ARBA" id="ARBA00022679"/>
    </source>
</evidence>
<evidence type="ECO:0000256" key="7">
    <source>
        <dbReference type="ARBA" id="ARBA00022741"/>
    </source>
</evidence>
<dbReference type="GO" id="GO:0048185">
    <property type="term" value="F:activin binding"/>
    <property type="evidence" value="ECO:0007669"/>
    <property type="project" value="TreeGrafter"/>
</dbReference>
<dbReference type="GO" id="GO:0046872">
    <property type="term" value="F:metal ion binding"/>
    <property type="evidence" value="ECO:0007669"/>
    <property type="project" value="UniProtKB-KW"/>
</dbReference>
<dbReference type="PROSITE" id="PS50011">
    <property type="entry name" value="PROTEIN_KINASE_DOM"/>
    <property type="match status" value="1"/>
</dbReference>
<reference evidence="16 17" key="1">
    <citation type="submission" date="2024-01" db="EMBL/GenBank/DDBJ databases">
        <title>The genome of the rayed Mediterranean limpet Patella caerulea (Linnaeus, 1758).</title>
        <authorList>
            <person name="Anh-Thu Weber A."/>
            <person name="Halstead-Nussloch G."/>
        </authorList>
    </citation>
    <scope>NUCLEOTIDE SEQUENCE [LARGE SCALE GENOMIC DNA]</scope>
    <source>
        <strain evidence="16">AATW-2023a</strain>
        <tissue evidence="16">Whole specimen</tissue>
    </source>
</reference>
<dbReference type="PANTHER" id="PTHR23255:SF98">
    <property type="entry name" value="SERINE_THREONINE-PROTEIN KINASE RECEPTOR"/>
    <property type="match status" value="1"/>
</dbReference>
<dbReference type="PRINTS" id="PR00653">
    <property type="entry name" value="ACTIVIN2R"/>
</dbReference>
<dbReference type="GO" id="GO:0017002">
    <property type="term" value="F:activin receptor activity"/>
    <property type="evidence" value="ECO:0007669"/>
    <property type="project" value="TreeGrafter"/>
</dbReference>
<name>A0AAN8PPI5_PATCE</name>
<keyword evidence="8 13" id="KW-0418">Kinase</keyword>
<dbReference type="InterPro" id="IPR011009">
    <property type="entry name" value="Kinase-like_dom_sf"/>
</dbReference>
<dbReference type="FunFam" id="3.30.200.20:FF:000094">
    <property type="entry name" value="Serine/threonine-protein kinase receptor"/>
    <property type="match status" value="1"/>
</dbReference>
<evidence type="ECO:0000313" key="16">
    <source>
        <dbReference type="EMBL" id="KAK6181064.1"/>
    </source>
</evidence>
<keyword evidence="9 13" id="KW-0067">ATP-binding</keyword>
<dbReference type="Gene3D" id="1.10.510.10">
    <property type="entry name" value="Transferase(Phosphotransferase) domain 1"/>
    <property type="match status" value="1"/>
</dbReference>
<dbReference type="InterPro" id="IPR008271">
    <property type="entry name" value="Ser/Thr_kinase_AS"/>
</dbReference>
<feature type="signal peptide" evidence="14">
    <location>
        <begin position="1"/>
        <end position="26"/>
    </location>
</feature>
<evidence type="ECO:0000259" key="15">
    <source>
        <dbReference type="PROSITE" id="PS50011"/>
    </source>
</evidence>
<comment type="cofactor">
    <cofactor evidence="13">
        <name>Mg(2+)</name>
        <dbReference type="ChEBI" id="CHEBI:18420"/>
    </cofactor>
    <cofactor evidence="13">
        <name>Mn(2+)</name>
        <dbReference type="ChEBI" id="CHEBI:29035"/>
    </cofactor>
</comment>
<feature type="chain" id="PRO_5042812533" description="Serine/threonine-protein kinase receptor" evidence="14">
    <location>
        <begin position="27"/>
        <end position="529"/>
    </location>
</feature>
<keyword evidence="17" id="KW-1185">Reference proteome</keyword>
<dbReference type="Gene3D" id="3.30.200.20">
    <property type="entry name" value="Phosphorylase Kinase, domain 1"/>
    <property type="match status" value="1"/>
</dbReference>
<evidence type="ECO:0000256" key="10">
    <source>
        <dbReference type="ARBA" id="ARBA00022989"/>
    </source>
</evidence>
<dbReference type="Pfam" id="PF00069">
    <property type="entry name" value="Pkinase"/>
    <property type="match status" value="1"/>
</dbReference>
<dbReference type="EC" id="2.7.11.30" evidence="13"/>
<evidence type="ECO:0000256" key="6">
    <source>
        <dbReference type="ARBA" id="ARBA00022729"/>
    </source>
</evidence>
<dbReference type="InterPro" id="IPR000333">
    <property type="entry name" value="TGFB_receptor"/>
</dbReference>
<keyword evidence="13" id="KW-0460">Magnesium</keyword>
<comment type="similarity">
    <text evidence="2 13">Belongs to the protein kinase superfamily. TKL Ser/Thr protein kinase family. TGFB receptor subfamily.</text>
</comment>
<evidence type="ECO:0000256" key="14">
    <source>
        <dbReference type="SAM" id="SignalP"/>
    </source>
</evidence>
<dbReference type="InterPro" id="IPR000719">
    <property type="entry name" value="Prot_kinase_dom"/>
</dbReference>
<dbReference type="SUPFAM" id="SSF56112">
    <property type="entry name" value="Protein kinase-like (PK-like)"/>
    <property type="match status" value="1"/>
</dbReference>
<keyword evidence="10 13" id="KW-1133">Transmembrane helix</keyword>
<keyword evidence="4 13" id="KW-0808">Transferase</keyword>
<evidence type="ECO:0000256" key="5">
    <source>
        <dbReference type="ARBA" id="ARBA00022692"/>
    </source>
</evidence>
<keyword evidence="3 13" id="KW-0723">Serine/threonine-protein kinase</keyword>
<dbReference type="GO" id="GO:0071363">
    <property type="term" value="P:cellular response to growth factor stimulus"/>
    <property type="evidence" value="ECO:0007669"/>
    <property type="project" value="TreeGrafter"/>
</dbReference>
<evidence type="ECO:0000256" key="1">
    <source>
        <dbReference type="ARBA" id="ARBA00004479"/>
    </source>
</evidence>
<dbReference type="GO" id="GO:0048179">
    <property type="term" value="C:activin receptor complex"/>
    <property type="evidence" value="ECO:0007669"/>
    <property type="project" value="TreeGrafter"/>
</dbReference>
<keyword evidence="7 13" id="KW-0547">Nucleotide-binding</keyword>
<dbReference type="PANTHER" id="PTHR23255">
    <property type="entry name" value="TRANSFORMING GROWTH FACTOR-BETA RECEPTOR TYPE I AND II"/>
    <property type="match status" value="1"/>
</dbReference>
<dbReference type="CDD" id="cd14053">
    <property type="entry name" value="STKc_ACVR2"/>
    <property type="match status" value="1"/>
</dbReference>
<evidence type="ECO:0000256" key="2">
    <source>
        <dbReference type="ARBA" id="ARBA00009605"/>
    </source>
</evidence>
<dbReference type="GO" id="GO:0005524">
    <property type="term" value="F:ATP binding"/>
    <property type="evidence" value="ECO:0007669"/>
    <property type="project" value="UniProtKB-UniRule"/>
</dbReference>
<dbReference type="Proteomes" id="UP001347796">
    <property type="component" value="Unassembled WGS sequence"/>
</dbReference>
<keyword evidence="11 13" id="KW-0472">Membrane</keyword>
<comment type="subcellular location">
    <subcellularLocation>
        <location evidence="1 13">Membrane</location>
        <topology evidence="1 13">Single-pass type I membrane protein</topology>
    </subcellularLocation>
</comment>
<feature type="transmembrane region" description="Helical" evidence="13">
    <location>
        <begin position="153"/>
        <end position="174"/>
    </location>
</feature>
<keyword evidence="6 14" id="KW-0732">Signal</keyword>
<dbReference type="SUPFAM" id="SSF57302">
    <property type="entry name" value="Snake toxin-like"/>
    <property type="match status" value="1"/>
</dbReference>
<dbReference type="EMBL" id="JAZGQO010000007">
    <property type="protein sequence ID" value="KAK6181064.1"/>
    <property type="molecule type" value="Genomic_DNA"/>
</dbReference>
<evidence type="ECO:0000256" key="11">
    <source>
        <dbReference type="ARBA" id="ARBA00023136"/>
    </source>
</evidence>
<evidence type="ECO:0000256" key="8">
    <source>
        <dbReference type="ARBA" id="ARBA00022777"/>
    </source>
</evidence>
<comment type="catalytic activity">
    <reaction evidence="13">
        <text>L-threonyl-[receptor-protein] + ATP = O-phospho-L-threonyl-[receptor-protein] + ADP + H(+)</text>
        <dbReference type="Rhea" id="RHEA:44880"/>
        <dbReference type="Rhea" id="RHEA-COMP:11024"/>
        <dbReference type="Rhea" id="RHEA-COMP:11025"/>
        <dbReference type="ChEBI" id="CHEBI:15378"/>
        <dbReference type="ChEBI" id="CHEBI:30013"/>
        <dbReference type="ChEBI" id="CHEBI:30616"/>
        <dbReference type="ChEBI" id="CHEBI:61977"/>
        <dbReference type="ChEBI" id="CHEBI:456216"/>
        <dbReference type="EC" id="2.7.11.30"/>
    </reaction>
</comment>
<evidence type="ECO:0000313" key="17">
    <source>
        <dbReference type="Proteomes" id="UP001347796"/>
    </source>
</evidence>